<gene>
    <name evidence="1" type="ORF">HA052_19875</name>
</gene>
<dbReference type="Proteomes" id="UP001515641">
    <property type="component" value="Unassembled WGS sequence"/>
</dbReference>
<name>A0ABX0LD48_9NEIS</name>
<accession>A0ABX0LD48</accession>
<organism evidence="1 2">
    <name type="scientific">Chromobacterium fluminis</name>
    <dbReference type="NCBI Taxonomy" id="3044269"/>
    <lineage>
        <taxon>Bacteria</taxon>
        <taxon>Pseudomonadati</taxon>
        <taxon>Pseudomonadota</taxon>
        <taxon>Betaproteobacteria</taxon>
        <taxon>Neisseriales</taxon>
        <taxon>Chromobacteriaceae</taxon>
        <taxon>Chromobacterium</taxon>
    </lineage>
</organism>
<dbReference type="RefSeq" id="WP_166453261.1">
    <property type="nucleotide sequence ID" value="NZ_JAAOMA010000034.1"/>
</dbReference>
<evidence type="ECO:0000313" key="2">
    <source>
        <dbReference type="Proteomes" id="UP001515641"/>
    </source>
</evidence>
<sequence>MSKAVTNPLQLVIKKAAASLPVSTGKVASHQEKINRRQGEVVILADISVSMDSIAWGGQRKIDIMRSAVRLAREARDARLFVFSAETREVEDIPDSTEANTALHTALERVAALDPGVTLVICDGVPDDRARALEAAKKFRGVIDVLYIGPESDSQAIAFMRKLASVAGGDIRTYDVLMLGDAQQMRAQIAGLLQ</sequence>
<comment type="caution">
    <text evidence="1">The sequence shown here is derived from an EMBL/GenBank/DDBJ whole genome shotgun (WGS) entry which is preliminary data.</text>
</comment>
<reference evidence="1 2" key="1">
    <citation type="submission" date="2020-03" db="EMBL/GenBank/DDBJ databases">
        <title>Draft genome sequence of environmentally isolated cultures.</title>
        <authorList>
            <person name="Wilson H.S."/>
            <person name="De Leon M.E."/>
        </authorList>
    </citation>
    <scope>NUCLEOTIDE SEQUENCE [LARGE SCALE GENOMIC DNA]</scope>
    <source>
        <strain evidence="1 2">HSC-31F16</strain>
    </source>
</reference>
<proteinExistence type="predicted"/>
<dbReference type="InterPro" id="IPR036465">
    <property type="entry name" value="vWFA_dom_sf"/>
</dbReference>
<dbReference type="EMBL" id="JAAOMA010000034">
    <property type="protein sequence ID" value="NHR07454.1"/>
    <property type="molecule type" value="Genomic_DNA"/>
</dbReference>
<evidence type="ECO:0000313" key="1">
    <source>
        <dbReference type="EMBL" id="NHR07454.1"/>
    </source>
</evidence>
<dbReference type="SUPFAM" id="SSF53300">
    <property type="entry name" value="vWA-like"/>
    <property type="match status" value="1"/>
</dbReference>
<keyword evidence="2" id="KW-1185">Reference proteome</keyword>
<protein>
    <submittedName>
        <fullName evidence="1">VWA domain-containing protein</fullName>
    </submittedName>
</protein>